<feature type="compositionally biased region" description="Polar residues" evidence="1">
    <location>
        <begin position="245"/>
        <end position="256"/>
    </location>
</feature>
<evidence type="ECO:0000313" key="3">
    <source>
        <dbReference type="Proteomes" id="UP000076532"/>
    </source>
</evidence>
<evidence type="ECO:0000256" key="1">
    <source>
        <dbReference type="SAM" id="MobiDB-lite"/>
    </source>
</evidence>
<dbReference type="STRING" id="436010.A0A166P4U8"/>
<accession>A0A166P4U8</accession>
<sequence length="623" mass="69329">MSGRDGNETRQEFPGSQPRRGQASKSARPSARRFATKSALRPANRYDRALPDGNERPNLGQSAQHGNGDRRRVMFLDSPPPLSRRGWQNGSRGRVFGMQKTSSTRPGSGMVTQRNVIHPPRPFYNSMSEITRGRNHQDTQISLSVPPAKSTFLQSNRALEEETWNRSFLSAKSSLSTGPGPRYPPRVLSGVMSSSRHTSRGSVSGDCISADDIAPVFVGPGMSVEGPGVNRDVIMEDATQRRALLSNQEESNTQMGRKTISRKPPIVIDIETSESSEAPDSEESSSESDHEDTLGPGITPSSSLIQKLEAFTLPTRRMQETKSLPFLIRNLRVGFINRCRSIGVSTGPVDDNISLRIVFRVEKDRGLADLEYSDEYKQTQSNTFACPLCNLHGKRLTWATLRHHLEWDHREFKMRCIPEGSSWKIIILILDASTWDASTDHNSNPAPFIHSEPLNQLEPIFSNIELSEPRHHSPYKVTDGGVTILQPSPKSVDVITIQDSPVPLKLKNRSPSPTGTLSPTPSTRSRSQTAASSYVYTRDNSQAGSEVLLGPSTEYLSSSSDRYSCRPGGTRLYDILDDLSLSEHGILSWYIIDREDEIIELDDVLDEDKVIQALWGRWIMLHQ</sequence>
<protein>
    <submittedName>
        <fullName evidence="2">Uncharacterized protein</fullName>
    </submittedName>
</protein>
<feature type="compositionally biased region" description="Basic and acidic residues" evidence="1">
    <location>
        <begin position="44"/>
        <end position="55"/>
    </location>
</feature>
<dbReference type="EMBL" id="KV417519">
    <property type="protein sequence ID" value="KZP25712.1"/>
    <property type="molecule type" value="Genomic_DNA"/>
</dbReference>
<feature type="compositionally biased region" description="Basic and acidic residues" evidence="1">
    <location>
        <begin position="1"/>
        <end position="11"/>
    </location>
</feature>
<feature type="region of interest" description="Disordered" evidence="1">
    <location>
        <begin position="245"/>
        <end position="301"/>
    </location>
</feature>
<proteinExistence type="predicted"/>
<reference evidence="2 3" key="1">
    <citation type="journal article" date="2016" name="Mol. Biol. Evol.">
        <title>Comparative Genomics of Early-Diverging Mushroom-Forming Fungi Provides Insights into the Origins of Lignocellulose Decay Capabilities.</title>
        <authorList>
            <person name="Nagy L.G."/>
            <person name="Riley R."/>
            <person name="Tritt A."/>
            <person name="Adam C."/>
            <person name="Daum C."/>
            <person name="Floudas D."/>
            <person name="Sun H."/>
            <person name="Yadav J.S."/>
            <person name="Pangilinan J."/>
            <person name="Larsson K.H."/>
            <person name="Matsuura K."/>
            <person name="Barry K."/>
            <person name="Labutti K."/>
            <person name="Kuo R."/>
            <person name="Ohm R.A."/>
            <person name="Bhattacharya S.S."/>
            <person name="Shirouzu T."/>
            <person name="Yoshinaga Y."/>
            <person name="Martin F.M."/>
            <person name="Grigoriev I.V."/>
            <person name="Hibbett D.S."/>
        </authorList>
    </citation>
    <scope>NUCLEOTIDE SEQUENCE [LARGE SCALE GENOMIC DNA]</scope>
    <source>
        <strain evidence="2 3">CBS 109695</strain>
    </source>
</reference>
<evidence type="ECO:0000313" key="2">
    <source>
        <dbReference type="EMBL" id="KZP25712.1"/>
    </source>
</evidence>
<keyword evidence="3" id="KW-1185">Reference proteome</keyword>
<feature type="compositionally biased region" description="Low complexity" evidence="1">
    <location>
        <begin position="509"/>
        <end position="532"/>
    </location>
</feature>
<feature type="region of interest" description="Disordered" evidence="1">
    <location>
        <begin position="503"/>
        <end position="532"/>
    </location>
</feature>
<feature type="compositionally biased region" description="Polar residues" evidence="1">
    <location>
        <begin position="99"/>
        <end position="115"/>
    </location>
</feature>
<organism evidence="2 3">
    <name type="scientific">Athelia psychrophila</name>
    <dbReference type="NCBI Taxonomy" id="1759441"/>
    <lineage>
        <taxon>Eukaryota</taxon>
        <taxon>Fungi</taxon>
        <taxon>Dikarya</taxon>
        <taxon>Basidiomycota</taxon>
        <taxon>Agaricomycotina</taxon>
        <taxon>Agaricomycetes</taxon>
        <taxon>Agaricomycetidae</taxon>
        <taxon>Atheliales</taxon>
        <taxon>Atheliaceae</taxon>
        <taxon>Athelia</taxon>
    </lineage>
</organism>
<dbReference type="AlphaFoldDB" id="A0A166P4U8"/>
<name>A0A166P4U8_9AGAM</name>
<feature type="region of interest" description="Disordered" evidence="1">
    <location>
        <begin position="1"/>
        <end position="122"/>
    </location>
</feature>
<feature type="compositionally biased region" description="Acidic residues" evidence="1">
    <location>
        <begin position="271"/>
        <end position="286"/>
    </location>
</feature>
<gene>
    <name evidence="2" type="ORF">FIBSPDRAFT_929145</name>
</gene>
<dbReference type="Proteomes" id="UP000076532">
    <property type="component" value="Unassembled WGS sequence"/>
</dbReference>
<dbReference type="OrthoDB" id="3249923at2759"/>